<keyword evidence="2" id="KW-1185">Reference proteome</keyword>
<evidence type="ECO:0000313" key="2">
    <source>
        <dbReference type="Proteomes" id="UP001064048"/>
    </source>
</evidence>
<protein>
    <submittedName>
        <fullName evidence="1">Uncharacterized protein</fullName>
    </submittedName>
</protein>
<comment type="caution">
    <text evidence="1">The sequence shown here is derived from an EMBL/GenBank/DDBJ whole genome shotgun (WGS) entry which is preliminary data.</text>
</comment>
<dbReference type="EMBL" id="CM046116">
    <property type="protein sequence ID" value="KAI8421526.1"/>
    <property type="molecule type" value="Genomic_DNA"/>
</dbReference>
<dbReference type="Proteomes" id="UP001064048">
    <property type="component" value="Chromosome 16"/>
</dbReference>
<organism evidence="1 2">
    <name type="scientific">Choristoneura fumiferana</name>
    <name type="common">Spruce budworm moth</name>
    <name type="synonym">Archips fumiferana</name>
    <dbReference type="NCBI Taxonomy" id="7141"/>
    <lineage>
        <taxon>Eukaryota</taxon>
        <taxon>Metazoa</taxon>
        <taxon>Ecdysozoa</taxon>
        <taxon>Arthropoda</taxon>
        <taxon>Hexapoda</taxon>
        <taxon>Insecta</taxon>
        <taxon>Pterygota</taxon>
        <taxon>Neoptera</taxon>
        <taxon>Endopterygota</taxon>
        <taxon>Lepidoptera</taxon>
        <taxon>Glossata</taxon>
        <taxon>Ditrysia</taxon>
        <taxon>Tortricoidea</taxon>
        <taxon>Tortricidae</taxon>
        <taxon>Tortricinae</taxon>
        <taxon>Choristoneura</taxon>
    </lineage>
</organism>
<accession>A0ACC0JBL5</accession>
<name>A0ACC0JBL5_CHOFU</name>
<proteinExistence type="predicted"/>
<reference evidence="1 2" key="1">
    <citation type="journal article" date="2022" name="Genome Biol. Evol.">
        <title>The Spruce Budworm Genome: Reconstructing the Evolutionary History of Antifreeze Proteins.</title>
        <authorList>
            <person name="Beliveau C."/>
            <person name="Gagne P."/>
            <person name="Picq S."/>
            <person name="Vernygora O."/>
            <person name="Keeling C.I."/>
            <person name="Pinkney K."/>
            <person name="Doucet D."/>
            <person name="Wen F."/>
            <person name="Johnston J.S."/>
            <person name="Maaroufi H."/>
            <person name="Boyle B."/>
            <person name="Laroche J."/>
            <person name="Dewar K."/>
            <person name="Juretic N."/>
            <person name="Blackburn G."/>
            <person name="Nisole A."/>
            <person name="Brunet B."/>
            <person name="Brandao M."/>
            <person name="Lumley L."/>
            <person name="Duan J."/>
            <person name="Quan G."/>
            <person name="Lucarotti C.J."/>
            <person name="Roe A.D."/>
            <person name="Sperling F.A.H."/>
            <person name="Levesque R.C."/>
            <person name="Cusson M."/>
        </authorList>
    </citation>
    <scope>NUCLEOTIDE SEQUENCE [LARGE SCALE GENOMIC DNA]</scope>
    <source>
        <strain evidence="1">Glfc:IPQL:Cfum</strain>
    </source>
</reference>
<gene>
    <name evidence="1" type="ORF">MSG28_009566</name>
</gene>
<evidence type="ECO:0000313" key="1">
    <source>
        <dbReference type="EMBL" id="KAI8421526.1"/>
    </source>
</evidence>
<sequence length="315" mass="35307">MGREKSKKRKKKEGAEDRGSSAEDSDYENDVDKYRPYKVTNYSRKYPENSQRRDFVVFLTHQCADKPFSDGDKVNLSQAIRKYAISGVLHLRPMNKYKVAITFDLSNNANTFLGHNKFLDELGLNASIPAADTEVTGVVKSVPVGLSNKNIFAMIGSSRNVIQVRRFMRRVRADGGEVAYIPTQTVAVTFASTQLPEYVYLDSWRHEVTQYVPPVKQCLKCQQFGHIAKFCKNNEVCSICSENHNYKACGADKQNPVCANCKDGSKNESSVSSAIYNSENKMGLGFKIDKHASIFTAEAFAILCALKHISRQKEA</sequence>